<feature type="non-terminal residue" evidence="1">
    <location>
        <position position="111"/>
    </location>
</feature>
<evidence type="ECO:0000313" key="1">
    <source>
        <dbReference type="EMBL" id="TRY77353.1"/>
    </source>
</evidence>
<sequence>MAQGTQGLRNVRHCDGGLSHLLAALLHLVPDRDDLWRGALSLSRCGGVHPLLDRLLQLHPEPRNLCDDQQRFQGRLHGHPPEDLLLLLLQQRWHGPIGVGHPESFKCRLRV</sequence>
<gene>
    <name evidence="1" type="ORF">TCAL_12474</name>
</gene>
<protein>
    <submittedName>
        <fullName evidence="1">Uncharacterized protein</fullName>
    </submittedName>
</protein>
<dbReference type="Proteomes" id="UP000318571">
    <property type="component" value="Chromosome 5"/>
</dbReference>
<evidence type="ECO:0000313" key="2">
    <source>
        <dbReference type="Proteomes" id="UP000318571"/>
    </source>
</evidence>
<comment type="caution">
    <text evidence="1">The sequence shown here is derived from an EMBL/GenBank/DDBJ whole genome shotgun (WGS) entry which is preliminary data.</text>
</comment>
<organism evidence="1 2">
    <name type="scientific">Tigriopus californicus</name>
    <name type="common">Marine copepod</name>
    <dbReference type="NCBI Taxonomy" id="6832"/>
    <lineage>
        <taxon>Eukaryota</taxon>
        <taxon>Metazoa</taxon>
        <taxon>Ecdysozoa</taxon>
        <taxon>Arthropoda</taxon>
        <taxon>Crustacea</taxon>
        <taxon>Multicrustacea</taxon>
        <taxon>Hexanauplia</taxon>
        <taxon>Copepoda</taxon>
        <taxon>Harpacticoida</taxon>
        <taxon>Harpacticidae</taxon>
        <taxon>Tigriopus</taxon>
    </lineage>
</organism>
<proteinExistence type="predicted"/>
<reference evidence="1 2" key="1">
    <citation type="journal article" date="2018" name="Nat. Ecol. Evol.">
        <title>Genomic signatures of mitonuclear coevolution across populations of Tigriopus californicus.</title>
        <authorList>
            <person name="Barreto F.S."/>
            <person name="Watson E.T."/>
            <person name="Lima T.G."/>
            <person name="Willett C.S."/>
            <person name="Edmands S."/>
            <person name="Li W."/>
            <person name="Burton R.S."/>
        </authorList>
    </citation>
    <scope>NUCLEOTIDE SEQUENCE [LARGE SCALE GENOMIC DNA]</scope>
    <source>
        <strain evidence="1 2">San Diego</strain>
    </source>
</reference>
<keyword evidence="2" id="KW-1185">Reference proteome</keyword>
<name>A0A553PI50_TIGCA</name>
<dbReference type="AlphaFoldDB" id="A0A553PI50"/>
<dbReference type="EMBL" id="VCGU01000004">
    <property type="protein sequence ID" value="TRY77353.1"/>
    <property type="molecule type" value="Genomic_DNA"/>
</dbReference>
<accession>A0A553PI50</accession>